<dbReference type="PROSITE" id="PS50845">
    <property type="entry name" value="RETICULON"/>
    <property type="match status" value="1"/>
</dbReference>
<proteinExistence type="predicted"/>
<dbReference type="InterPro" id="IPR046964">
    <property type="entry name" value="RTN1-4"/>
</dbReference>
<keyword evidence="3 6" id="KW-0256">Endoplasmic reticulum</keyword>
<dbReference type="Pfam" id="PF02453">
    <property type="entry name" value="Reticulon"/>
    <property type="match status" value="1"/>
</dbReference>
<comment type="subcellular location">
    <subcellularLocation>
        <location evidence="1 6">Endoplasmic reticulum membrane</location>
        <topology evidence="1 6">Multi-pass membrane protein</topology>
    </subcellularLocation>
</comment>
<dbReference type="EnsemblMetazoa" id="AMAM008085-RA">
    <property type="protein sequence ID" value="AMAM008085-PA"/>
    <property type="gene ID" value="AMAM008085"/>
</dbReference>
<evidence type="ECO:0000256" key="6">
    <source>
        <dbReference type="RuleBase" id="RU363132"/>
    </source>
</evidence>
<accession>A0A182SJM6</accession>
<evidence type="ECO:0000256" key="4">
    <source>
        <dbReference type="ARBA" id="ARBA00022989"/>
    </source>
</evidence>
<dbReference type="PANTHER" id="PTHR45799">
    <property type="entry name" value="RETICULON-LIKE PROTEIN"/>
    <property type="match status" value="1"/>
</dbReference>
<keyword evidence="9" id="KW-1185">Reference proteome</keyword>
<keyword evidence="4 6" id="KW-1133">Transmembrane helix</keyword>
<dbReference type="AlphaFoldDB" id="A0A182SJM6"/>
<evidence type="ECO:0000256" key="1">
    <source>
        <dbReference type="ARBA" id="ARBA00004477"/>
    </source>
</evidence>
<dbReference type="GO" id="GO:0005789">
    <property type="term" value="C:endoplasmic reticulum membrane"/>
    <property type="evidence" value="ECO:0007669"/>
    <property type="project" value="UniProtKB-SubCell"/>
</dbReference>
<dbReference type="VEuPathDB" id="VectorBase:AMAM008085"/>
<dbReference type="InterPro" id="IPR003388">
    <property type="entry name" value="Reticulon"/>
</dbReference>
<dbReference type="PANTHER" id="PTHR45799:SF2">
    <property type="entry name" value="RETICULON-LIKE PROTEIN"/>
    <property type="match status" value="1"/>
</dbReference>
<feature type="transmembrane region" description="Helical" evidence="6">
    <location>
        <begin position="94"/>
        <end position="121"/>
    </location>
</feature>
<keyword evidence="2 6" id="KW-0812">Transmembrane</keyword>
<dbReference type="GO" id="GO:0030424">
    <property type="term" value="C:axon"/>
    <property type="evidence" value="ECO:0007669"/>
    <property type="project" value="TreeGrafter"/>
</dbReference>
<reference evidence="9" key="1">
    <citation type="submission" date="2013-09" db="EMBL/GenBank/DDBJ databases">
        <title>The Genome Sequence of Anopheles maculatus species B.</title>
        <authorList>
            <consortium name="The Broad Institute Genomics Platform"/>
            <person name="Neafsey D.E."/>
            <person name="Besansky N."/>
            <person name="Howell P."/>
            <person name="Walton C."/>
            <person name="Young S.K."/>
            <person name="Zeng Q."/>
            <person name="Gargeya S."/>
            <person name="Fitzgerald M."/>
            <person name="Haas B."/>
            <person name="Abouelleil A."/>
            <person name="Allen A.W."/>
            <person name="Alvarado L."/>
            <person name="Arachchi H.M."/>
            <person name="Berlin A.M."/>
            <person name="Chapman S.B."/>
            <person name="Gainer-Dewar J."/>
            <person name="Goldberg J."/>
            <person name="Griggs A."/>
            <person name="Gujja S."/>
            <person name="Hansen M."/>
            <person name="Howarth C."/>
            <person name="Imamovic A."/>
            <person name="Ireland A."/>
            <person name="Larimer J."/>
            <person name="McCowan C."/>
            <person name="Murphy C."/>
            <person name="Pearson M."/>
            <person name="Poon T.W."/>
            <person name="Priest M."/>
            <person name="Roberts A."/>
            <person name="Saif S."/>
            <person name="Shea T."/>
            <person name="Sisk P."/>
            <person name="Sykes S."/>
            <person name="Wortman J."/>
            <person name="Nusbaum C."/>
            <person name="Birren B."/>
        </authorList>
    </citation>
    <scope>NUCLEOTIDE SEQUENCE [LARGE SCALE GENOMIC DNA]</scope>
    <source>
        <strain evidence="9">maculatus3</strain>
    </source>
</reference>
<dbReference type="Gene3D" id="1.20.5.2480">
    <property type="match status" value="1"/>
</dbReference>
<reference evidence="8" key="2">
    <citation type="submission" date="2020-05" db="UniProtKB">
        <authorList>
            <consortium name="EnsemblMetazoa"/>
        </authorList>
    </citation>
    <scope>IDENTIFICATION</scope>
    <source>
        <strain evidence="8">maculatus3</strain>
    </source>
</reference>
<evidence type="ECO:0000256" key="3">
    <source>
        <dbReference type="ARBA" id="ARBA00022824"/>
    </source>
</evidence>
<evidence type="ECO:0000313" key="8">
    <source>
        <dbReference type="EnsemblMetazoa" id="AMAM008085-PA"/>
    </source>
</evidence>
<protein>
    <recommendedName>
        <fullName evidence="6">Reticulon-like protein</fullName>
    </recommendedName>
</protein>
<dbReference type="Proteomes" id="UP000075901">
    <property type="component" value="Unassembled WGS sequence"/>
</dbReference>
<keyword evidence="5 6" id="KW-0472">Membrane</keyword>
<dbReference type="FunFam" id="1.20.5.2480:FF:000001">
    <property type="entry name" value="Reticulon"/>
    <property type="match status" value="1"/>
</dbReference>
<evidence type="ECO:0000313" key="9">
    <source>
        <dbReference type="Proteomes" id="UP000075901"/>
    </source>
</evidence>
<evidence type="ECO:0000256" key="5">
    <source>
        <dbReference type="ARBA" id="ARBA00023136"/>
    </source>
</evidence>
<evidence type="ECO:0000256" key="2">
    <source>
        <dbReference type="ARBA" id="ARBA00022692"/>
    </source>
</evidence>
<feature type="transmembrane region" description="Helical" evidence="6">
    <location>
        <begin position="6"/>
        <end position="27"/>
    </location>
</feature>
<feature type="domain" description="Reticulon" evidence="7">
    <location>
        <begin position="1"/>
        <end position="150"/>
    </location>
</feature>
<organism evidence="8 9">
    <name type="scientific">Anopheles maculatus</name>
    <dbReference type="NCBI Taxonomy" id="74869"/>
    <lineage>
        <taxon>Eukaryota</taxon>
        <taxon>Metazoa</taxon>
        <taxon>Ecdysozoa</taxon>
        <taxon>Arthropoda</taxon>
        <taxon>Hexapoda</taxon>
        <taxon>Insecta</taxon>
        <taxon>Pterygota</taxon>
        <taxon>Neoptera</taxon>
        <taxon>Endopterygota</taxon>
        <taxon>Diptera</taxon>
        <taxon>Nematocera</taxon>
        <taxon>Culicoidea</taxon>
        <taxon>Culicidae</taxon>
        <taxon>Anophelinae</taxon>
        <taxon>Anopheles</taxon>
        <taxon>Anopheles maculatus group</taxon>
    </lineage>
</organism>
<sequence length="150" mass="17062">MSLFSLISVFSYLSLLLLFGTISFRIYKNVLQAVQKTSEGHPFKEYLDMDLTLSQEKVQQLATFAVAHVNALLTGLRRLFLVEDLVDSIKFGVLLYWLTYVGAIFNGITCVMIGFVALFTLPKVYENNKQSIDTHIEIVRSKIQEITENC</sequence>
<evidence type="ECO:0000259" key="7">
    <source>
        <dbReference type="PROSITE" id="PS50845"/>
    </source>
</evidence>
<name>A0A182SJM6_9DIPT</name>